<protein>
    <submittedName>
        <fullName evidence="1">Uncharacterized protein</fullName>
    </submittedName>
</protein>
<dbReference type="Gramene" id="TuG1812G0200004201.01.T01">
    <property type="protein sequence ID" value="TuG1812G0200004201.01.T01.cds373264"/>
    <property type="gene ID" value="TuG1812G0200004201.01"/>
</dbReference>
<accession>A0A8R7TKX6</accession>
<evidence type="ECO:0000313" key="1">
    <source>
        <dbReference type="EnsemblPlants" id="TuG1812G0200004201.01.T01.cds373264"/>
    </source>
</evidence>
<keyword evidence="2" id="KW-1185">Reference proteome</keyword>
<name>A0A8R7TKX6_TRIUA</name>
<proteinExistence type="predicted"/>
<reference evidence="1" key="2">
    <citation type="submission" date="2018-03" db="EMBL/GenBank/DDBJ databases">
        <title>The Triticum urartu genome reveals the dynamic nature of wheat genome evolution.</title>
        <authorList>
            <person name="Ling H."/>
            <person name="Ma B."/>
            <person name="Shi X."/>
            <person name="Liu H."/>
            <person name="Dong L."/>
            <person name="Sun H."/>
            <person name="Cao Y."/>
            <person name="Gao Q."/>
            <person name="Zheng S."/>
            <person name="Li Y."/>
            <person name="Yu Y."/>
            <person name="Du H."/>
            <person name="Qi M."/>
            <person name="Li Y."/>
            <person name="Yu H."/>
            <person name="Cui Y."/>
            <person name="Wang N."/>
            <person name="Chen C."/>
            <person name="Wu H."/>
            <person name="Zhao Y."/>
            <person name="Zhang J."/>
            <person name="Li Y."/>
            <person name="Zhou W."/>
            <person name="Zhang B."/>
            <person name="Hu W."/>
            <person name="Eijk M."/>
            <person name="Tang J."/>
            <person name="Witsenboer H."/>
            <person name="Zhao S."/>
            <person name="Li Z."/>
            <person name="Zhang A."/>
            <person name="Wang D."/>
            <person name="Liang C."/>
        </authorList>
    </citation>
    <scope>NUCLEOTIDE SEQUENCE [LARGE SCALE GENOMIC DNA]</scope>
    <source>
        <strain evidence="1">cv. G1812</strain>
    </source>
</reference>
<reference evidence="1" key="3">
    <citation type="submission" date="2022-06" db="UniProtKB">
        <authorList>
            <consortium name="EnsemblPlants"/>
        </authorList>
    </citation>
    <scope>IDENTIFICATION</scope>
</reference>
<dbReference type="Proteomes" id="UP000015106">
    <property type="component" value="Chromosome 2"/>
</dbReference>
<dbReference type="EnsemblPlants" id="TuG1812G0200004201.01.T01">
    <property type="protein sequence ID" value="TuG1812G0200004201.01.T01.cds373264"/>
    <property type="gene ID" value="TuG1812G0200004201.01"/>
</dbReference>
<reference evidence="2" key="1">
    <citation type="journal article" date="2013" name="Nature">
        <title>Draft genome of the wheat A-genome progenitor Triticum urartu.</title>
        <authorList>
            <person name="Ling H.Q."/>
            <person name="Zhao S."/>
            <person name="Liu D."/>
            <person name="Wang J."/>
            <person name="Sun H."/>
            <person name="Zhang C."/>
            <person name="Fan H."/>
            <person name="Li D."/>
            <person name="Dong L."/>
            <person name="Tao Y."/>
            <person name="Gao C."/>
            <person name="Wu H."/>
            <person name="Li Y."/>
            <person name="Cui Y."/>
            <person name="Guo X."/>
            <person name="Zheng S."/>
            <person name="Wang B."/>
            <person name="Yu K."/>
            <person name="Liang Q."/>
            <person name="Yang W."/>
            <person name="Lou X."/>
            <person name="Chen J."/>
            <person name="Feng M."/>
            <person name="Jian J."/>
            <person name="Zhang X."/>
            <person name="Luo G."/>
            <person name="Jiang Y."/>
            <person name="Liu J."/>
            <person name="Wang Z."/>
            <person name="Sha Y."/>
            <person name="Zhang B."/>
            <person name="Wu H."/>
            <person name="Tang D."/>
            <person name="Shen Q."/>
            <person name="Xue P."/>
            <person name="Zou S."/>
            <person name="Wang X."/>
            <person name="Liu X."/>
            <person name="Wang F."/>
            <person name="Yang Y."/>
            <person name="An X."/>
            <person name="Dong Z."/>
            <person name="Zhang K."/>
            <person name="Zhang X."/>
            <person name="Luo M.C."/>
            <person name="Dvorak J."/>
            <person name="Tong Y."/>
            <person name="Wang J."/>
            <person name="Yang H."/>
            <person name="Li Z."/>
            <person name="Wang D."/>
            <person name="Zhang A."/>
            <person name="Wang J."/>
        </authorList>
    </citation>
    <scope>NUCLEOTIDE SEQUENCE</scope>
    <source>
        <strain evidence="2">cv. G1812</strain>
    </source>
</reference>
<organism evidence="1 2">
    <name type="scientific">Triticum urartu</name>
    <name type="common">Red wild einkorn</name>
    <name type="synonym">Crithodium urartu</name>
    <dbReference type="NCBI Taxonomy" id="4572"/>
    <lineage>
        <taxon>Eukaryota</taxon>
        <taxon>Viridiplantae</taxon>
        <taxon>Streptophyta</taxon>
        <taxon>Embryophyta</taxon>
        <taxon>Tracheophyta</taxon>
        <taxon>Spermatophyta</taxon>
        <taxon>Magnoliopsida</taxon>
        <taxon>Liliopsida</taxon>
        <taxon>Poales</taxon>
        <taxon>Poaceae</taxon>
        <taxon>BOP clade</taxon>
        <taxon>Pooideae</taxon>
        <taxon>Triticodae</taxon>
        <taxon>Triticeae</taxon>
        <taxon>Triticinae</taxon>
        <taxon>Triticum</taxon>
    </lineage>
</organism>
<evidence type="ECO:0000313" key="2">
    <source>
        <dbReference type="Proteomes" id="UP000015106"/>
    </source>
</evidence>
<dbReference type="AlphaFoldDB" id="A0A8R7TKX6"/>
<sequence length="114" mass="11986">MCWMWSTALSPTSSSDLISSQMRMRTSPGGMTIRASATEEELMVKAGETRHALVVTPSAVLVGLALPETGAVAVPMGSSGRQAAYPLPLWCIRLVMAPPQPGPLPSQMTTAIFG</sequence>